<dbReference type="PANTHER" id="PTHR37535:SF3">
    <property type="entry name" value="FLUG DOMAIN-CONTAINING PROTEIN"/>
    <property type="match status" value="1"/>
</dbReference>
<dbReference type="EMBL" id="AOKY01000948">
    <property type="protein sequence ID" value="KDB20017.1"/>
    <property type="molecule type" value="Genomic_DNA"/>
</dbReference>
<dbReference type="OrthoDB" id="4201960at2759"/>
<reference evidence="2 3" key="1">
    <citation type="submission" date="2014-02" db="EMBL/GenBank/DDBJ databases">
        <title>The Genome Sequence of Trichophyton interdigitale MR816.</title>
        <authorList>
            <consortium name="The Broad Institute Genomics Platform"/>
            <person name="Cuomo C.A."/>
            <person name="White T.C."/>
            <person name="Graser Y."/>
            <person name="Martinez-Rossi N."/>
            <person name="Heitman J."/>
            <person name="Young S.K."/>
            <person name="Zeng Q."/>
            <person name="Gargeya S."/>
            <person name="Abouelleil A."/>
            <person name="Alvarado L."/>
            <person name="Chapman S.B."/>
            <person name="Gainer-Dewar J."/>
            <person name="Goldberg J."/>
            <person name="Griggs A."/>
            <person name="Gujja S."/>
            <person name="Hansen M."/>
            <person name="Howarth C."/>
            <person name="Imamovic A."/>
            <person name="Larimer J."/>
            <person name="Martinez D."/>
            <person name="Murphy C."/>
            <person name="Pearson M.D."/>
            <person name="Persinoti G."/>
            <person name="Poon T."/>
            <person name="Priest M."/>
            <person name="Roberts A.D."/>
            <person name="Saif S."/>
            <person name="Shea T.D."/>
            <person name="Sykes S.N."/>
            <person name="Wortman J."/>
            <person name="Nusbaum C."/>
            <person name="Birren B."/>
        </authorList>
    </citation>
    <scope>NUCLEOTIDE SEQUENCE [LARGE SCALE GENOMIC DNA]</scope>
    <source>
        <strain evidence="2 3">MR816</strain>
    </source>
</reference>
<name>A0A059IXQ2_TRIIM</name>
<dbReference type="Proteomes" id="UP000024533">
    <property type="component" value="Unassembled WGS sequence"/>
</dbReference>
<feature type="region of interest" description="Disordered" evidence="1">
    <location>
        <begin position="229"/>
        <end position="257"/>
    </location>
</feature>
<dbReference type="OMA" id="YDSMTMH"/>
<dbReference type="STRING" id="1215338.A0A059IXQ2"/>
<accession>A0A059IXQ2</accession>
<keyword evidence="3" id="KW-1185">Reference proteome</keyword>
<comment type="caution">
    <text evidence="2">The sequence shown here is derived from an EMBL/GenBank/DDBJ whole genome shotgun (WGS) entry which is preliminary data.</text>
</comment>
<gene>
    <name evidence="2" type="ORF">H109_08012</name>
</gene>
<dbReference type="PANTHER" id="PTHR37535">
    <property type="entry name" value="FLUG DOMAIN PROTEIN"/>
    <property type="match status" value="1"/>
</dbReference>
<sequence length="257" mass="29347">MQEDISPLPLYLNPVLEPPAICLARGLFRDYKTADEILAINPPPNSPCIELVLRTPTNRLSDEKSCGGEENLHINSKHPKKGKTPFFKCVTALGLTGKTLKSKWLSEQFSLLGRRSGYDSMTMHDIHREALMVADVNGYSQADKMKFAGYGDPKVYRDSYMSKFCRVDGVSNILNLPPRYDIHEHLRGLSLRRNPMLHQTLPAQLQHDLKKCPEYVKIESKIEDISERIKATPPGEHQRELQNERRGFYSERSKLLD</sequence>
<protein>
    <submittedName>
        <fullName evidence="2">Uncharacterized protein</fullName>
    </submittedName>
</protein>
<proteinExistence type="predicted"/>
<evidence type="ECO:0000256" key="1">
    <source>
        <dbReference type="SAM" id="MobiDB-lite"/>
    </source>
</evidence>
<evidence type="ECO:0000313" key="2">
    <source>
        <dbReference type="EMBL" id="KDB20017.1"/>
    </source>
</evidence>
<dbReference type="AlphaFoldDB" id="A0A059IXQ2"/>
<evidence type="ECO:0000313" key="3">
    <source>
        <dbReference type="Proteomes" id="UP000024533"/>
    </source>
</evidence>
<organism evidence="2 3">
    <name type="scientific">Trichophyton interdigitale (strain MR816)</name>
    <dbReference type="NCBI Taxonomy" id="1215338"/>
    <lineage>
        <taxon>Eukaryota</taxon>
        <taxon>Fungi</taxon>
        <taxon>Dikarya</taxon>
        <taxon>Ascomycota</taxon>
        <taxon>Pezizomycotina</taxon>
        <taxon>Eurotiomycetes</taxon>
        <taxon>Eurotiomycetidae</taxon>
        <taxon>Onygenales</taxon>
        <taxon>Arthrodermataceae</taxon>
        <taxon>Trichophyton</taxon>
    </lineage>
</organism>
<dbReference type="HOGENOM" id="CLU_1082549_0_0_1"/>